<organism evidence="3 4">
    <name type="scientific">Eilatimonas milleporae</name>
    <dbReference type="NCBI Taxonomy" id="911205"/>
    <lineage>
        <taxon>Bacteria</taxon>
        <taxon>Pseudomonadati</taxon>
        <taxon>Pseudomonadota</taxon>
        <taxon>Alphaproteobacteria</taxon>
        <taxon>Kordiimonadales</taxon>
        <taxon>Kordiimonadaceae</taxon>
        <taxon>Eilatimonas</taxon>
    </lineage>
</organism>
<feature type="domain" description="AB hydrolase-1" evidence="2">
    <location>
        <begin position="20"/>
        <end position="119"/>
    </location>
</feature>
<dbReference type="PANTHER" id="PTHR46118:SF4">
    <property type="entry name" value="PROTEIN ABHD11"/>
    <property type="match status" value="1"/>
</dbReference>
<dbReference type="InterPro" id="IPR000073">
    <property type="entry name" value="AB_hydrolase_1"/>
</dbReference>
<dbReference type="RefSeq" id="WP_121937092.1">
    <property type="nucleotide sequence ID" value="NZ_REFR01000009.1"/>
</dbReference>
<protein>
    <submittedName>
        <fullName evidence="3">Esterase</fullName>
    </submittedName>
</protein>
<evidence type="ECO:0000313" key="3">
    <source>
        <dbReference type="EMBL" id="RMB11857.1"/>
    </source>
</evidence>
<comment type="caution">
    <text evidence="3">The sequence shown here is derived from an EMBL/GenBank/DDBJ whole genome shotgun (WGS) entry which is preliminary data.</text>
</comment>
<dbReference type="OrthoDB" id="9780765at2"/>
<dbReference type="AlphaFoldDB" id="A0A3M0CSF5"/>
<sequence>MTDLFYRDSNDTGAVRDAVPLILLHGLFGSADNLGALVRGLSGDRRVIAADLRNHGRSPHVDAMGYGVMADDVIALMDRLGLDRVDLFGHSMGGKVAMQLALDHGDRVHRLIVGDIAPVTYPSHHTDILRGMEKVAAAAPDSRKGADDILKAYVETDAVRGFLLTNWRRAEDGLWGWRLNLPVLVRDYGAIAAGNDDGMPFAGPALFLRGGVSDYVGPEHRDRILALFPKASVRTIEQAGHWFHAEKPDMTIRQIVKFLDSP</sequence>
<dbReference type="FunCoup" id="A0A3M0CSF5">
    <property type="interactions" value="419"/>
</dbReference>
<dbReference type="PRINTS" id="PR00412">
    <property type="entry name" value="EPOXHYDRLASE"/>
</dbReference>
<reference evidence="3 4" key="1">
    <citation type="submission" date="2018-10" db="EMBL/GenBank/DDBJ databases">
        <title>Genomic Encyclopedia of Archaeal and Bacterial Type Strains, Phase II (KMG-II): from individual species to whole genera.</title>
        <authorList>
            <person name="Goeker M."/>
        </authorList>
    </citation>
    <scope>NUCLEOTIDE SEQUENCE [LARGE SCALE GENOMIC DNA]</scope>
    <source>
        <strain evidence="3 4">DSM 25217</strain>
    </source>
</reference>
<evidence type="ECO:0000313" key="4">
    <source>
        <dbReference type="Proteomes" id="UP000271227"/>
    </source>
</evidence>
<dbReference type="Pfam" id="PF00561">
    <property type="entry name" value="Abhydrolase_1"/>
    <property type="match status" value="1"/>
</dbReference>
<dbReference type="GO" id="GO:0016787">
    <property type="term" value="F:hydrolase activity"/>
    <property type="evidence" value="ECO:0007669"/>
    <property type="project" value="UniProtKB-KW"/>
</dbReference>
<dbReference type="SUPFAM" id="SSF53474">
    <property type="entry name" value="alpha/beta-Hydrolases"/>
    <property type="match status" value="1"/>
</dbReference>
<accession>A0A3M0CSF5</accession>
<proteinExistence type="predicted"/>
<name>A0A3M0CSF5_9PROT</name>
<gene>
    <name evidence="3" type="ORF">BXY39_0343</name>
</gene>
<dbReference type="Proteomes" id="UP000271227">
    <property type="component" value="Unassembled WGS sequence"/>
</dbReference>
<dbReference type="Gene3D" id="3.40.50.1820">
    <property type="entry name" value="alpha/beta hydrolase"/>
    <property type="match status" value="1"/>
</dbReference>
<keyword evidence="1" id="KW-0378">Hydrolase</keyword>
<evidence type="ECO:0000259" key="2">
    <source>
        <dbReference type="Pfam" id="PF00561"/>
    </source>
</evidence>
<dbReference type="EMBL" id="REFR01000009">
    <property type="protein sequence ID" value="RMB11857.1"/>
    <property type="molecule type" value="Genomic_DNA"/>
</dbReference>
<dbReference type="InterPro" id="IPR029058">
    <property type="entry name" value="AB_hydrolase_fold"/>
</dbReference>
<keyword evidence="4" id="KW-1185">Reference proteome</keyword>
<evidence type="ECO:0000256" key="1">
    <source>
        <dbReference type="ARBA" id="ARBA00022801"/>
    </source>
</evidence>
<dbReference type="PRINTS" id="PR00111">
    <property type="entry name" value="ABHYDROLASE"/>
</dbReference>
<dbReference type="PANTHER" id="PTHR46118">
    <property type="entry name" value="PROTEIN ABHD11"/>
    <property type="match status" value="1"/>
</dbReference>
<dbReference type="InterPro" id="IPR000639">
    <property type="entry name" value="Epox_hydrolase-like"/>
</dbReference>
<dbReference type="InParanoid" id="A0A3M0CSF5"/>